<dbReference type="PANTHER" id="PTHR30093">
    <property type="entry name" value="GENERAL SECRETION PATHWAY PROTEIN G"/>
    <property type="match status" value="1"/>
</dbReference>
<dbReference type="GO" id="GO:0009289">
    <property type="term" value="C:pilus"/>
    <property type="evidence" value="ECO:0007669"/>
    <property type="project" value="InterPro"/>
</dbReference>
<dbReference type="SUPFAM" id="SSF54523">
    <property type="entry name" value="Pili subunits"/>
    <property type="match status" value="1"/>
</dbReference>
<name>A0A0K0XX46_9GAMM</name>
<dbReference type="RefSeq" id="WP_281173112.1">
    <property type="nucleotide sequence ID" value="NZ_CP012154.1"/>
</dbReference>
<dbReference type="KEGG" id="wma:WM2015_1884"/>
<dbReference type="InterPro" id="IPR001082">
    <property type="entry name" value="Pilin"/>
</dbReference>
<dbReference type="InterPro" id="IPR045584">
    <property type="entry name" value="Pilin-like"/>
</dbReference>
<keyword evidence="3" id="KW-0281">Fimbrium</keyword>
<evidence type="ECO:0000256" key="3">
    <source>
        <dbReference type="RuleBase" id="RU000389"/>
    </source>
</evidence>
<keyword evidence="2" id="KW-0488">Methylation</keyword>
<organism evidence="4 5">
    <name type="scientific">Wenzhouxiangella marina</name>
    <dbReference type="NCBI Taxonomy" id="1579979"/>
    <lineage>
        <taxon>Bacteria</taxon>
        <taxon>Pseudomonadati</taxon>
        <taxon>Pseudomonadota</taxon>
        <taxon>Gammaproteobacteria</taxon>
        <taxon>Chromatiales</taxon>
        <taxon>Wenzhouxiangellaceae</taxon>
        <taxon>Wenzhouxiangella</taxon>
    </lineage>
</organism>
<protein>
    <submittedName>
        <fullName evidence="4">Prepilin-type cleavage/methylation N-terminal domain protein</fullName>
    </submittedName>
</protein>
<sequence length="149" mass="15258">MNLPRNMQKQQGFTLIELMIVIAILAILLAIAIPAYQNYSIRAANSECVNLAASIKLAVSETAQSNGVLATGVATATAAGVVPANVATPRCGSVTVAAGVITIASTGSDGTSAGTFTFTPTQSTINDSIQWNCTANHGNPQHVPAECRS</sequence>
<dbReference type="InterPro" id="IPR012902">
    <property type="entry name" value="N_methyl_site"/>
</dbReference>
<dbReference type="Gene3D" id="3.30.700.10">
    <property type="entry name" value="Glycoprotein, Type 4 Pilin"/>
    <property type="match status" value="1"/>
</dbReference>
<evidence type="ECO:0000256" key="1">
    <source>
        <dbReference type="ARBA" id="ARBA00005233"/>
    </source>
</evidence>
<gene>
    <name evidence="4" type="ORF">WM2015_1884</name>
</gene>
<evidence type="ECO:0000313" key="5">
    <source>
        <dbReference type="Proteomes" id="UP000066624"/>
    </source>
</evidence>
<dbReference type="NCBIfam" id="TIGR02532">
    <property type="entry name" value="IV_pilin_GFxxxE"/>
    <property type="match status" value="1"/>
</dbReference>
<dbReference type="PATRIC" id="fig|1579979.3.peg.1928"/>
<evidence type="ECO:0000313" key="4">
    <source>
        <dbReference type="EMBL" id="AKS42250.1"/>
    </source>
</evidence>
<evidence type="ECO:0000256" key="2">
    <source>
        <dbReference type="ARBA" id="ARBA00022481"/>
    </source>
</evidence>
<dbReference type="STRING" id="1579979.WM2015_1884"/>
<dbReference type="EMBL" id="CP012154">
    <property type="protein sequence ID" value="AKS42250.1"/>
    <property type="molecule type" value="Genomic_DNA"/>
</dbReference>
<proteinExistence type="inferred from homology"/>
<dbReference type="Pfam" id="PF07963">
    <property type="entry name" value="N_methyl"/>
    <property type="match status" value="1"/>
</dbReference>
<dbReference type="AlphaFoldDB" id="A0A0K0XX46"/>
<accession>A0A0K0XX46</accession>
<dbReference type="Proteomes" id="UP000066624">
    <property type="component" value="Chromosome"/>
</dbReference>
<keyword evidence="5" id="KW-1185">Reference proteome</keyword>
<dbReference type="PROSITE" id="PS00409">
    <property type="entry name" value="PROKAR_NTER_METHYL"/>
    <property type="match status" value="1"/>
</dbReference>
<reference evidence="4 5" key="1">
    <citation type="submission" date="2015-07" db="EMBL/GenBank/DDBJ databases">
        <authorList>
            <person name="Noorani M."/>
        </authorList>
    </citation>
    <scope>NUCLEOTIDE SEQUENCE [LARGE SCALE GENOMIC DNA]</scope>
    <source>
        <strain evidence="4 5">KCTC 42284</strain>
    </source>
</reference>
<dbReference type="PANTHER" id="PTHR30093:SF34">
    <property type="entry name" value="PREPILIN PEPTIDASE-DEPENDENT PROTEIN D"/>
    <property type="match status" value="1"/>
</dbReference>
<dbReference type="Pfam" id="PF00114">
    <property type="entry name" value="Pilin"/>
    <property type="match status" value="1"/>
</dbReference>
<comment type="similarity">
    <text evidence="1 3">Belongs to the N-Me-Phe pilin family.</text>
</comment>
<dbReference type="GO" id="GO:0007155">
    <property type="term" value="P:cell adhesion"/>
    <property type="evidence" value="ECO:0007669"/>
    <property type="project" value="InterPro"/>
</dbReference>